<comment type="similarity">
    <text evidence="2">Belongs to the PP2C family.</text>
</comment>
<keyword evidence="2" id="KW-0479">Metal-binding</keyword>
<keyword evidence="2" id="KW-0378">Hydrolase</keyword>
<comment type="caution">
    <text evidence="1">Lacks conserved residue(s) required for the propagation of feature annotation.</text>
</comment>
<reference evidence="5" key="1">
    <citation type="submission" date="2010-02" db="EMBL/GenBank/DDBJ databases">
        <title>Sequencing and annotation of the Blastocystis hominis genome.</title>
        <authorList>
            <person name="Wincker P."/>
        </authorList>
    </citation>
    <scope>NUCLEOTIDE SEQUENCE</scope>
    <source>
        <strain evidence="5">Singapore isolate B</strain>
    </source>
</reference>
<gene>
    <name evidence="5" type="ORF">GSBLH_T00004971001</name>
</gene>
<comment type="catalytic activity">
    <reaction evidence="2">
        <text>O-phospho-L-seryl-[protein] + H2O = L-seryl-[protein] + phosphate</text>
        <dbReference type="Rhea" id="RHEA:20629"/>
        <dbReference type="Rhea" id="RHEA-COMP:9863"/>
        <dbReference type="Rhea" id="RHEA-COMP:11604"/>
        <dbReference type="ChEBI" id="CHEBI:15377"/>
        <dbReference type="ChEBI" id="CHEBI:29999"/>
        <dbReference type="ChEBI" id="CHEBI:43474"/>
        <dbReference type="ChEBI" id="CHEBI:83421"/>
        <dbReference type="EC" id="3.1.3.16"/>
    </reaction>
</comment>
<dbReference type="InterPro" id="IPR001932">
    <property type="entry name" value="PPM-type_phosphatase-like_dom"/>
</dbReference>
<proteinExistence type="inferred from homology"/>
<dbReference type="OMA" id="WFGEADC"/>
<evidence type="ECO:0000256" key="1">
    <source>
        <dbReference type="PROSITE-ProRule" id="PRU00152"/>
    </source>
</evidence>
<dbReference type="PANTHER" id="PTHR12320">
    <property type="entry name" value="PROTEIN PHOSPHATASE 2C"/>
    <property type="match status" value="1"/>
</dbReference>
<sequence length="412" mass="45450">MIGGGLKTTILTSVPILCHFSDSPLSRSFATYTATIETSGRRGAGIHSSVYLQLVGKDGNSDIMEIEPPNGRSFTRGSSVVVPLKIKHDLGELTQVKVGHTNIGTASGWLLQSISIADENNRSYYFPCGHFIDGQDNIMDLKISLPVYKAKNSQRKDEGKILGFLCGGYTLQSQDKDICEDSFTYIDRVKAKGNGFHMLGVADGVHIENANSKEYGRQLLKGSERMMDEFGIVDPVECVKLVKDDIDKNTQGSCTFGFHILNRYSHILHTLIIGDIGIMVIREGTIFYRSTEQQHYFGCPFQLGSQGGDKPDDGVIRSIHLQAGDIVVCGSDGIFDNLHDDLLVSYIWGFQHVPLDMMCKYLCEMAQKVAVDEKADTPWSRVATQNLDLVYRGGKMDDCTLVVAKVVSEKAK</sequence>
<keyword evidence="2" id="KW-0904">Protein phosphatase</keyword>
<dbReference type="InParanoid" id="D8MBC2"/>
<dbReference type="PANTHER" id="PTHR12320:SF1">
    <property type="entry name" value="PROTEIN PHOSPHATASE PTC7 HOMOLOG"/>
    <property type="match status" value="1"/>
</dbReference>
<organism evidence="5">
    <name type="scientific">Blastocystis hominis</name>
    <dbReference type="NCBI Taxonomy" id="12968"/>
    <lineage>
        <taxon>Eukaryota</taxon>
        <taxon>Sar</taxon>
        <taxon>Stramenopiles</taxon>
        <taxon>Bigyra</taxon>
        <taxon>Opalozoa</taxon>
        <taxon>Opalinata</taxon>
        <taxon>Blastocystidae</taxon>
        <taxon>Blastocystis</taxon>
    </lineage>
</organism>
<name>D8MBC2_BLAHO</name>
<dbReference type="EMBL" id="FN668691">
    <property type="protein sequence ID" value="CBK25361.2"/>
    <property type="molecule type" value="Genomic_DNA"/>
</dbReference>
<dbReference type="Pfam" id="PF01477">
    <property type="entry name" value="PLAT"/>
    <property type="match status" value="1"/>
</dbReference>
<keyword evidence="6" id="KW-1185">Reference proteome</keyword>
<dbReference type="Proteomes" id="UP000008312">
    <property type="component" value="Unassembled WGS sequence"/>
</dbReference>
<evidence type="ECO:0000259" key="4">
    <source>
        <dbReference type="PROSITE" id="PS51746"/>
    </source>
</evidence>
<dbReference type="RefSeq" id="XP_012899409.1">
    <property type="nucleotide sequence ID" value="XM_013043955.1"/>
</dbReference>
<comment type="cofactor">
    <cofactor evidence="2">
        <name>Mn(2+)</name>
        <dbReference type="ChEBI" id="CHEBI:29035"/>
    </cofactor>
</comment>
<dbReference type="GO" id="GO:0004722">
    <property type="term" value="F:protein serine/threonine phosphatase activity"/>
    <property type="evidence" value="ECO:0007669"/>
    <property type="project" value="UniProtKB-EC"/>
</dbReference>
<evidence type="ECO:0000313" key="5">
    <source>
        <dbReference type="EMBL" id="CBK25361.2"/>
    </source>
</evidence>
<evidence type="ECO:0000313" key="6">
    <source>
        <dbReference type="Proteomes" id="UP000008312"/>
    </source>
</evidence>
<dbReference type="SMART" id="SM00308">
    <property type="entry name" value="LH2"/>
    <property type="match status" value="1"/>
</dbReference>
<feature type="domain" description="PLAT" evidence="3">
    <location>
        <begin position="30"/>
        <end position="146"/>
    </location>
</feature>
<evidence type="ECO:0000256" key="2">
    <source>
        <dbReference type="RuleBase" id="RU366020"/>
    </source>
</evidence>
<dbReference type="SMART" id="SM00332">
    <property type="entry name" value="PP2Cc"/>
    <property type="match status" value="1"/>
</dbReference>
<dbReference type="Gene3D" id="2.60.60.20">
    <property type="entry name" value="PLAT/LH2 domain"/>
    <property type="match status" value="1"/>
</dbReference>
<accession>D8MBC2</accession>
<dbReference type="InterPro" id="IPR039123">
    <property type="entry name" value="PPTC7"/>
</dbReference>
<dbReference type="GeneID" id="24921958"/>
<dbReference type="CDD" id="cd00113">
    <property type="entry name" value="PLAT"/>
    <property type="match status" value="1"/>
</dbReference>
<dbReference type="InterPro" id="IPR036392">
    <property type="entry name" value="PLAT/LH2_dom_sf"/>
</dbReference>
<dbReference type="PROSITE" id="PS50095">
    <property type="entry name" value="PLAT"/>
    <property type="match status" value="1"/>
</dbReference>
<keyword evidence="2" id="KW-0460">Magnesium</keyword>
<dbReference type="SUPFAM" id="SSF49723">
    <property type="entry name" value="Lipase/lipooxygenase domain (PLAT/LH2 domain)"/>
    <property type="match status" value="1"/>
</dbReference>
<dbReference type="Gene3D" id="3.60.40.10">
    <property type="entry name" value="PPM-type phosphatase domain"/>
    <property type="match status" value="1"/>
</dbReference>
<dbReference type="EC" id="3.1.3.16" evidence="2"/>
<dbReference type="InterPro" id="IPR036457">
    <property type="entry name" value="PPM-type-like_dom_sf"/>
</dbReference>
<evidence type="ECO:0000259" key="3">
    <source>
        <dbReference type="PROSITE" id="PS50095"/>
    </source>
</evidence>
<feature type="domain" description="PPM-type phosphatase" evidence="4">
    <location>
        <begin position="165"/>
        <end position="406"/>
    </location>
</feature>
<dbReference type="AlphaFoldDB" id="D8MBC2"/>
<keyword evidence="2" id="KW-0464">Manganese</keyword>
<dbReference type="GO" id="GO:0046872">
    <property type="term" value="F:metal ion binding"/>
    <property type="evidence" value="ECO:0007669"/>
    <property type="project" value="UniProtKB-UniRule"/>
</dbReference>
<comment type="catalytic activity">
    <reaction evidence="2">
        <text>O-phospho-L-threonyl-[protein] + H2O = L-threonyl-[protein] + phosphate</text>
        <dbReference type="Rhea" id="RHEA:47004"/>
        <dbReference type="Rhea" id="RHEA-COMP:11060"/>
        <dbReference type="Rhea" id="RHEA-COMP:11605"/>
        <dbReference type="ChEBI" id="CHEBI:15377"/>
        <dbReference type="ChEBI" id="CHEBI:30013"/>
        <dbReference type="ChEBI" id="CHEBI:43474"/>
        <dbReference type="ChEBI" id="CHEBI:61977"/>
        <dbReference type="EC" id="3.1.3.16"/>
    </reaction>
</comment>
<dbReference type="SUPFAM" id="SSF81606">
    <property type="entry name" value="PP2C-like"/>
    <property type="match status" value="1"/>
</dbReference>
<comment type="cofactor">
    <cofactor evidence="2">
        <name>Mg(2+)</name>
        <dbReference type="ChEBI" id="CHEBI:18420"/>
    </cofactor>
</comment>
<dbReference type="PROSITE" id="PS51746">
    <property type="entry name" value="PPM_2"/>
    <property type="match status" value="1"/>
</dbReference>
<dbReference type="OrthoDB" id="60843at2759"/>
<protein>
    <recommendedName>
        <fullName evidence="2">Protein phosphatase</fullName>
        <ecNumber evidence="2">3.1.3.16</ecNumber>
    </recommendedName>
</protein>
<dbReference type="InterPro" id="IPR001024">
    <property type="entry name" value="PLAT/LH2_dom"/>
</dbReference>